<dbReference type="EMBL" id="BFAG01000018">
    <property type="protein sequence ID" value="GBF07854.1"/>
    <property type="molecule type" value="Genomic_DNA"/>
</dbReference>
<reference evidence="2" key="1">
    <citation type="submission" date="2018-01" db="EMBL/GenBank/DDBJ databases">
        <title>Draft Genome Sequence of the Radioresistant Bacterium Deinococcus aerius TR0125, Isolated from the Higher Atmosphere above Japan.</title>
        <authorList>
            <person name="Satoh K."/>
            <person name="Arai H."/>
            <person name="Sanzen T."/>
            <person name="Kawaguchi Y."/>
            <person name="Hayashi H."/>
            <person name="Yokobori S."/>
            <person name="Yamagishi A."/>
            <person name="Oono Y."/>
            <person name="Narumi I."/>
        </authorList>
    </citation>
    <scope>NUCLEOTIDE SEQUENCE [LARGE SCALE GENOMIC DNA]</scope>
    <source>
        <strain evidence="2">TR0125</strain>
    </source>
</reference>
<protein>
    <submittedName>
        <fullName evidence="1">Uncharacterized protein</fullName>
    </submittedName>
</protein>
<sequence length="179" mass="20560">MRGGKDVIDNDYDVDYRYARPVNGVYYGYRDSGYERAAKALVSDMQAYNSIWFFKLPNKQRATNPWNYASGLQTYLDRRNQGLTNKYKLAAKSHYGWGPIAWGRTLDILKQQFSREQPVVGLEFSLGIQHSGVLKSFNWDPFGDLWADLQYGPVSGRTSLNLSAWWVPIAGVYWIEEAP</sequence>
<name>A0A2I9D007_9DEIO</name>
<evidence type="ECO:0000313" key="1">
    <source>
        <dbReference type="EMBL" id="GBF07854.1"/>
    </source>
</evidence>
<dbReference type="AlphaFoldDB" id="A0A2I9D007"/>
<keyword evidence="2" id="KW-1185">Reference proteome</keyword>
<dbReference type="Proteomes" id="UP000236569">
    <property type="component" value="Unassembled WGS sequence"/>
</dbReference>
<accession>A0A2I9D007</accession>
<gene>
    <name evidence="1" type="ORF">DAERI_180045</name>
</gene>
<evidence type="ECO:0000313" key="2">
    <source>
        <dbReference type="Proteomes" id="UP000236569"/>
    </source>
</evidence>
<comment type="caution">
    <text evidence="1">The sequence shown here is derived from an EMBL/GenBank/DDBJ whole genome shotgun (WGS) entry which is preliminary data.</text>
</comment>
<proteinExistence type="predicted"/>
<organism evidence="1 2">
    <name type="scientific">Deinococcus aerius</name>
    <dbReference type="NCBI Taxonomy" id="200253"/>
    <lineage>
        <taxon>Bacteria</taxon>
        <taxon>Thermotogati</taxon>
        <taxon>Deinococcota</taxon>
        <taxon>Deinococci</taxon>
        <taxon>Deinococcales</taxon>
        <taxon>Deinococcaceae</taxon>
        <taxon>Deinococcus</taxon>
    </lineage>
</organism>